<keyword evidence="1" id="KW-1185">Reference proteome</keyword>
<dbReference type="Proteomes" id="UP000887540">
    <property type="component" value="Unplaced"/>
</dbReference>
<evidence type="ECO:0000313" key="2">
    <source>
        <dbReference type="WBParaSite" id="ACRNAN_scaffold24562.g7244.t1"/>
    </source>
</evidence>
<accession>A0A914DH45</accession>
<organism evidence="1 2">
    <name type="scientific">Acrobeloides nanus</name>
    <dbReference type="NCBI Taxonomy" id="290746"/>
    <lineage>
        <taxon>Eukaryota</taxon>
        <taxon>Metazoa</taxon>
        <taxon>Ecdysozoa</taxon>
        <taxon>Nematoda</taxon>
        <taxon>Chromadorea</taxon>
        <taxon>Rhabditida</taxon>
        <taxon>Tylenchina</taxon>
        <taxon>Cephalobomorpha</taxon>
        <taxon>Cephaloboidea</taxon>
        <taxon>Cephalobidae</taxon>
        <taxon>Acrobeloides</taxon>
    </lineage>
</organism>
<evidence type="ECO:0000313" key="1">
    <source>
        <dbReference type="Proteomes" id="UP000887540"/>
    </source>
</evidence>
<sequence length="25" mass="3029">MFAKESWLLDTELMHKMETIGLYKI</sequence>
<dbReference type="AlphaFoldDB" id="A0A914DH45"/>
<dbReference type="WBParaSite" id="ACRNAN_scaffold24562.g7244.t1">
    <property type="protein sequence ID" value="ACRNAN_scaffold24562.g7244.t1"/>
    <property type="gene ID" value="ACRNAN_scaffold24562.g7244"/>
</dbReference>
<proteinExistence type="predicted"/>
<name>A0A914DH45_9BILA</name>
<protein>
    <submittedName>
        <fullName evidence="2">Uncharacterized protein</fullName>
    </submittedName>
</protein>
<reference evidence="2" key="1">
    <citation type="submission" date="2022-11" db="UniProtKB">
        <authorList>
            <consortium name="WormBaseParasite"/>
        </authorList>
    </citation>
    <scope>IDENTIFICATION</scope>
</reference>